<reference evidence="1" key="1">
    <citation type="submission" date="2022-12" db="EMBL/GenBank/DDBJ databases">
        <title>Chromosome-level genome assembly of the bean flower thrips Megalurothrips usitatus.</title>
        <authorList>
            <person name="Ma L."/>
            <person name="Liu Q."/>
            <person name="Li H."/>
            <person name="Cai W."/>
        </authorList>
    </citation>
    <scope>NUCLEOTIDE SEQUENCE</scope>
    <source>
        <strain evidence="1">Cailab_2022a</strain>
    </source>
</reference>
<gene>
    <name evidence="1" type="ORF">ONE63_002865</name>
</gene>
<comment type="caution">
    <text evidence="1">The sequence shown here is derived from an EMBL/GenBank/DDBJ whole genome shotgun (WGS) entry which is preliminary data.</text>
</comment>
<name>A0AAV7X5K2_9NEOP</name>
<proteinExistence type="predicted"/>
<keyword evidence="2" id="KW-1185">Reference proteome</keyword>
<evidence type="ECO:0000313" key="1">
    <source>
        <dbReference type="EMBL" id="KAJ1521170.1"/>
    </source>
</evidence>
<dbReference type="AlphaFoldDB" id="A0AAV7X5K2"/>
<protein>
    <submittedName>
        <fullName evidence="1">Uncharacterized protein</fullName>
    </submittedName>
</protein>
<sequence length="493" mass="55391">MMALPDYSALEACKRLIYRRIQLAAALFVIRSTPEGKSATARAAGLQQRLRAFWLNRRPSSRSDKASSPADQYILSQQQDILSARLWALLPPSAADALTNCGSNGSEDQIQLTSRVNFDSLKENGSKLKANANFIQTVTQLKALAEAHTSVPRESYFKTVSSLYKNQEITSLQNENEKKPFGPNCGDGFVGSASSGNFAPVTSVASSVLLYIINSFNGNELVEKSIQGILNHLTTIACTNDTRWSVLNLEETINQWAGSVYEQAERALKSAIRTNALPTDILNHSHNLCESFLRGIVLYIIKNKAVKEIGYTTKENQIVMVLKILGGTELWLPSFQLIFSCLLEQVELIRIKHLHQTETTPTDLQTRKLLVVQSQNFFQDLEDSVFLFQLLRKFLAVADRNLGSIEEKENHTDSNCKQKASRTIANLWRKHHQVTVPSHSRPEKAAVKANKMKFHFRDWKQSLEGHLGFIMYQYPLIATVVCECFQCLPILDQ</sequence>
<evidence type="ECO:0000313" key="2">
    <source>
        <dbReference type="Proteomes" id="UP001075354"/>
    </source>
</evidence>
<dbReference type="EMBL" id="JAPTSV010000013">
    <property type="protein sequence ID" value="KAJ1521170.1"/>
    <property type="molecule type" value="Genomic_DNA"/>
</dbReference>
<organism evidence="1 2">
    <name type="scientific">Megalurothrips usitatus</name>
    <name type="common">bean blossom thrips</name>
    <dbReference type="NCBI Taxonomy" id="439358"/>
    <lineage>
        <taxon>Eukaryota</taxon>
        <taxon>Metazoa</taxon>
        <taxon>Ecdysozoa</taxon>
        <taxon>Arthropoda</taxon>
        <taxon>Hexapoda</taxon>
        <taxon>Insecta</taxon>
        <taxon>Pterygota</taxon>
        <taxon>Neoptera</taxon>
        <taxon>Paraneoptera</taxon>
        <taxon>Thysanoptera</taxon>
        <taxon>Terebrantia</taxon>
        <taxon>Thripoidea</taxon>
        <taxon>Thripidae</taxon>
        <taxon>Megalurothrips</taxon>
    </lineage>
</organism>
<dbReference type="Proteomes" id="UP001075354">
    <property type="component" value="Chromosome 13"/>
</dbReference>
<accession>A0AAV7X5K2</accession>